<comment type="caution">
    <text evidence="6">The sequence shown here is derived from an EMBL/GenBank/DDBJ whole genome shotgun (WGS) entry which is preliminary data.</text>
</comment>
<feature type="transmembrane region" description="Helical" evidence="4">
    <location>
        <begin position="7"/>
        <end position="27"/>
    </location>
</feature>
<keyword evidence="4" id="KW-0472">Membrane</keyword>
<dbReference type="EMBL" id="CM035412">
    <property type="protein sequence ID" value="KAH7432486.1"/>
    <property type="molecule type" value="Genomic_DNA"/>
</dbReference>
<dbReference type="CDD" id="cd00590">
    <property type="entry name" value="RRM_SF"/>
    <property type="match status" value="1"/>
</dbReference>
<dbReference type="SUPFAM" id="SSF54928">
    <property type="entry name" value="RNA-binding domain, RBD"/>
    <property type="match status" value="1"/>
</dbReference>
<feature type="region of interest" description="Disordered" evidence="3">
    <location>
        <begin position="91"/>
        <end position="113"/>
    </location>
</feature>
<keyword evidence="4" id="KW-0812">Transmembrane</keyword>
<protein>
    <recommendedName>
        <fullName evidence="5">RRM domain-containing protein</fullName>
    </recommendedName>
</protein>
<name>A0A8T2UF33_CERRI</name>
<dbReference type="Pfam" id="PF00076">
    <property type="entry name" value="RRM_1"/>
    <property type="match status" value="2"/>
</dbReference>
<evidence type="ECO:0000313" key="7">
    <source>
        <dbReference type="Proteomes" id="UP000825935"/>
    </source>
</evidence>
<evidence type="ECO:0000256" key="4">
    <source>
        <dbReference type="SAM" id="Phobius"/>
    </source>
</evidence>
<keyword evidence="4" id="KW-1133">Transmembrane helix</keyword>
<dbReference type="GO" id="GO:0003723">
    <property type="term" value="F:RNA binding"/>
    <property type="evidence" value="ECO:0007669"/>
    <property type="project" value="UniProtKB-UniRule"/>
</dbReference>
<sequence>MLKTPAFFAYWTCVSTWTAAVAVFHIAEFFCASGTLGQARKKKSFLTFHASLLSEYLAVQPASQTIPSVFGTHFFFALSFLRKNEGSRRSEEAERIAPSGQRVLEKGNQKTNEDALPSQHLWIGNVSASVTKNMLAEQFSRFGDIESITLFSQKNYAFVTLKIVEDVVYAKKGLQGTILVGLGLRIEFAKGDGKTSSHGEVGERIVVENEKSAEAMFQNKIQKDIAQDKANRVIHPDDLNRHCSEMLNGNRNAEACEVMWIGLPLHLKIDEKKLHKLFAPFGGVEKITTFPGQTYAFIRFQNVKAGSRAKDALQGNFLMIHELASVLQRVKLVQLTIWT</sequence>
<evidence type="ECO:0000313" key="6">
    <source>
        <dbReference type="EMBL" id="KAH7432486.1"/>
    </source>
</evidence>
<gene>
    <name evidence="6" type="ORF">KP509_07G024600</name>
</gene>
<evidence type="ECO:0000256" key="3">
    <source>
        <dbReference type="SAM" id="MobiDB-lite"/>
    </source>
</evidence>
<dbReference type="Proteomes" id="UP000825935">
    <property type="component" value="Chromosome 7"/>
</dbReference>
<dbReference type="PROSITE" id="PS50102">
    <property type="entry name" value="RRM"/>
    <property type="match status" value="2"/>
</dbReference>
<reference evidence="6" key="1">
    <citation type="submission" date="2021-08" db="EMBL/GenBank/DDBJ databases">
        <title>WGS assembly of Ceratopteris richardii.</title>
        <authorList>
            <person name="Marchant D.B."/>
            <person name="Chen G."/>
            <person name="Jenkins J."/>
            <person name="Shu S."/>
            <person name="Leebens-Mack J."/>
            <person name="Grimwood J."/>
            <person name="Schmutz J."/>
            <person name="Soltis P."/>
            <person name="Soltis D."/>
            <person name="Chen Z.-H."/>
        </authorList>
    </citation>
    <scope>NUCLEOTIDE SEQUENCE</scope>
    <source>
        <strain evidence="6">Whitten #5841</strain>
        <tissue evidence="6">Leaf</tissue>
    </source>
</reference>
<dbReference type="SMART" id="SM00360">
    <property type="entry name" value="RRM"/>
    <property type="match status" value="2"/>
</dbReference>
<evidence type="ECO:0000259" key="5">
    <source>
        <dbReference type="PROSITE" id="PS50102"/>
    </source>
</evidence>
<dbReference type="InterPro" id="IPR035979">
    <property type="entry name" value="RBD_domain_sf"/>
</dbReference>
<evidence type="ECO:0000256" key="2">
    <source>
        <dbReference type="PROSITE-ProRule" id="PRU00176"/>
    </source>
</evidence>
<dbReference type="InterPro" id="IPR012677">
    <property type="entry name" value="Nucleotide-bd_a/b_plait_sf"/>
</dbReference>
<dbReference type="Gene3D" id="3.30.70.330">
    <property type="match status" value="2"/>
</dbReference>
<feature type="domain" description="RRM" evidence="5">
    <location>
        <begin position="119"/>
        <end position="191"/>
    </location>
</feature>
<keyword evidence="7" id="KW-1185">Reference proteome</keyword>
<dbReference type="PANTHER" id="PTHR23189">
    <property type="entry name" value="RNA RECOGNITION MOTIF-CONTAINING"/>
    <property type="match status" value="1"/>
</dbReference>
<dbReference type="InterPro" id="IPR000504">
    <property type="entry name" value="RRM_dom"/>
</dbReference>
<organism evidence="6 7">
    <name type="scientific">Ceratopteris richardii</name>
    <name type="common">Triangle waterfern</name>
    <dbReference type="NCBI Taxonomy" id="49495"/>
    <lineage>
        <taxon>Eukaryota</taxon>
        <taxon>Viridiplantae</taxon>
        <taxon>Streptophyta</taxon>
        <taxon>Embryophyta</taxon>
        <taxon>Tracheophyta</taxon>
        <taxon>Polypodiopsida</taxon>
        <taxon>Polypodiidae</taxon>
        <taxon>Polypodiales</taxon>
        <taxon>Pteridineae</taxon>
        <taxon>Pteridaceae</taxon>
        <taxon>Parkerioideae</taxon>
        <taxon>Ceratopteris</taxon>
    </lineage>
</organism>
<keyword evidence="1 2" id="KW-0694">RNA-binding</keyword>
<evidence type="ECO:0000256" key="1">
    <source>
        <dbReference type="ARBA" id="ARBA00022884"/>
    </source>
</evidence>
<dbReference type="OrthoDB" id="439808at2759"/>
<feature type="domain" description="RRM" evidence="5">
    <location>
        <begin position="256"/>
        <end position="335"/>
    </location>
</feature>
<dbReference type="AlphaFoldDB" id="A0A8T2UF33"/>
<accession>A0A8T2UF33</accession>
<proteinExistence type="predicted"/>
<feature type="compositionally biased region" description="Basic and acidic residues" evidence="3">
    <location>
        <begin position="103"/>
        <end position="113"/>
    </location>
</feature>